<keyword evidence="3" id="KW-1185">Reference proteome</keyword>
<keyword evidence="1" id="KW-1133">Transmembrane helix</keyword>
<dbReference type="Proteomes" id="UP000774570">
    <property type="component" value="Unassembled WGS sequence"/>
</dbReference>
<name>A0ABS7FS33_9ACTN</name>
<gene>
    <name evidence="2" type="ORF">K1Y72_12600</name>
</gene>
<feature type="transmembrane region" description="Helical" evidence="1">
    <location>
        <begin position="47"/>
        <end position="68"/>
    </location>
</feature>
<proteinExistence type="predicted"/>
<protein>
    <submittedName>
        <fullName evidence="2">Uncharacterized protein</fullName>
    </submittedName>
</protein>
<evidence type="ECO:0000313" key="3">
    <source>
        <dbReference type="Proteomes" id="UP000774570"/>
    </source>
</evidence>
<dbReference type="RefSeq" id="WP_220166294.1">
    <property type="nucleotide sequence ID" value="NZ_JAIBOA010000007.1"/>
</dbReference>
<organism evidence="2 3">
    <name type="scientific">Actinomadura parmotrematis</name>
    <dbReference type="NCBI Taxonomy" id="2864039"/>
    <lineage>
        <taxon>Bacteria</taxon>
        <taxon>Bacillati</taxon>
        <taxon>Actinomycetota</taxon>
        <taxon>Actinomycetes</taxon>
        <taxon>Streptosporangiales</taxon>
        <taxon>Thermomonosporaceae</taxon>
        <taxon>Actinomadura</taxon>
    </lineage>
</organism>
<comment type="caution">
    <text evidence="2">The sequence shown here is derived from an EMBL/GenBank/DDBJ whole genome shotgun (WGS) entry which is preliminary data.</text>
</comment>
<keyword evidence="1" id="KW-0812">Transmembrane</keyword>
<dbReference type="EMBL" id="JAIBOA010000007">
    <property type="protein sequence ID" value="MBW8483215.1"/>
    <property type="molecule type" value="Genomic_DNA"/>
</dbReference>
<accession>A0ABS7FS33</accession>
<sequence length="375" mass="40009">MTPVDERAIEERLRAALAAEAALVRPHGHARAENAARLARVRRRSRLFLPLLAATATAAVVAVAAVAVPAALHRDAPPAAGWVNALDPRYRPTGPVWRPGGDTALWPAHDQLCWRAAGGGGDCRKWTLPSGALVTVVMHRVVRVTDERRGRFEQELYGVAAPAVTGIQAGPAMTGAAVSFGGGSPRIWRLAYTSDAGTRASVLTFTTSAGRTGTLIATSDGGTAQAIATAEPARTVSYAESRPRPLTAGVPLFTLRRGSRQVPVKVFQDGLWIGFGSDVSEEASPVSRRYPLSFGLVREAPETGSDRWWYGSLGEKVARVELRLNDGRTLSARMTDLTNARAFALHVTGVKGRRNRIGTLVAFDAAGRAAHTYRV</sequence>
<reference evidence="2 3" key="1">
    <citation type="submission" date="2021-07" db="EMBL/GenBank/DDBJ databases">
        <title>Actinomadura sp. PM05-2 isolated from lichen.</title>
        <authorList>
            <person name="Somphong A."/>
            <person name="Phongsopitanun W."/>
            <person name="Tanasupawat S."/>
            <person name="Peongsungnone V."/>
        </authorList>
    </citation>
    <scope>NUCLEOTIDE SEQUENCE [LARGE SCALE GENOMIC DNA]</scope>
    <source>
        <strain evidence="2 3">PM05-2</strain>
    </source>
</reference>
<evidence type="ECO:0000256" key="1">
    <source>
        <dbReference type="SAM" id="Phobius"/>
    </source>
</evidence>
<keyword evidence="1" id="KW-0472">Membrane</keyword>
<evidence type="ECO:0000313" key="2">
    <source>
        <dbReference type="EMBL" id="MBW8483215.1"/>
    </source>
</evidence>